<dbReference type="WBParaSite" id="ASIM_0001530301-mRNA-1">
    <property type="protein sequence ID" value="ASIM_0001530301-mRNA-1"/>
    <property type="gene ID" value="ASIM_0001530301"/>
</dbReference>
<evidence type="ECO:0000313" key="8">
    <source>
        <dbReference type="Proteomes" id="UP000267096"/>
    </source>
</evidence>
<name>A0A0M3K2X7_ANISI</name>
<evidence type="ECO:0000256" key="5">
    <source>
        <dbReference type="SAM" id="MobiDB-lite"/>
    </source>
</evidence>
<evidence type="ECO:0000256" key="1">
    <source>
        <dbReference type="ARBA" id="ARBA00022723"/>
    </source>
</evidence>
<dbReference type="GO" id="GO:0000978">
    <property type="term" value="F:RNA polymerase II cis-regulatory region sequence-specific DNA binding"/>
    <property type="evidence" value="ECO:0007669"/>
    <property type="project" value="TreeGrafter"/>
</dbReference>
<dbReference type="InterPro" id="IPR036236">
    <property type="entry name" value="Znf_C2H2_sf"/>
</dbReference>
<protein>
    <submittedName>
        <fullName evidence="9">Krueppel-like factor 12</fullName>
    </submittedName>
</protein>
<proteinExistence type="predicted"/>
<evidence type="ECO:0000313" key="9">
    <source>
        <dbReference type="WBParaSite" id="ASIM_0001530301-mRNA-1"/>
    </source>
</evidence>
<feature type="region of interest" description="Disordered" evidence="5">
    <location>
        <begin position="120"/>
        <end position="205"/>
    </location>
</feature>
<keyword evidence="3" id="KW-0862">Zinc</keyword>
<dbReference type="EMBL" id="UYRR01031891">
    <property type="protein sequence ID" value="VDK53150.1"/>
    <property type="molecule type" value="Genomic_DNA"/>
</dbReference>
<feature type="domain" description="C2H2-type" evidence="6">
    <location>
        <begin position="351"/>
        <end position="380"/>
    </location>
</feature>
<evidence type="ECO:0000313" key="7">
    <source>
        <dbReference type="EMBL" id="VDK53150.1"/>
    </source>
</evidence>
<reference evidence="9" key="1">
    <citation type="submission" date="2016-04" db="UniProtKB">
        <authorList>
            <consortium name="WormBaseParasite"/>
        </authorList>
    </citation>
    <scope>IDENTIFICATION</scope>
</reference>
<gene>
    <name evidence="7" type="ORF">ASIM_LOCUS14713</name>
</gene>
<keyword evidence="8" id="KW-1185">Reference proteome</keyword>
<feature type="domain" description="C2H2-type" evidence="6">
    <location>
        <begin position="321"/>
        <end position="350"/>
    </location>
</feature>
<keyword evidence="1" id="KW-0479">Metal-binding</keyword>
<feature type="domain" description="C2H2-type" evidence="6">
    <location>
        <begin position="381"/>
        <end position="403"/>
    </location>
</feature>
<sequence>MNVFVHQTYSQLKDTWREESSTFSDDRLEEKSLRSCSALEEGSAENSLLYLRRIARSRHSSADSSEASAFTTNIQHLNNGIHNDCATTSTLHQNCIIAKTVPIKLVDDSKYLLSEQYEEMDSGKASDSDPSSSLSPIPGSSNTARMPSYDRTNSITNGTNSLRLQSPQQPQSFTPIHIKTTFSPSSTTSDLPSSISTTSSAFTSHCSGGGQYEIDSVTDHNDTKNLLKYSKDVEAMRQILNKKGIEEGMEIVESALIAQLPQPRWTHITAPIQQHQNSDSFKQSSLNTDDVREKCYSANSMSVELDTILKDTQAAADRKKHCCRHPNCKKVYTKSSHLKAHMRTHTGEKPYACTWQGCEWRFARSDELTRHNRKHTGDRPFQCRSCNRSFSRSDHLSLHMKRH</sequence>
<evidence type="ECO:0000256" key="4">
    <source>
        <dbReference type="PROSITE-ProRule" id="PRU00042"/>
    </source>
</evidence>
<dbReference type="AlphaFoldDB" id="A0A0M3K2X7"/>
<evidence type="ECO:0000259" key="6">
    <source>
        <dbReference type="PROSITE" id="PS50157"/>
    </source>
</evidence>
<dbReference type="SUPFAM" id="SSF57667">
    <property type="entry name" value="beta-beta-alpha zinc fingers"/>
    <property type="match status" value="2"/>
</dbReference>
<dbReference type="PANTHER" id="PTHR23235">
    <property type="entry name" value="KRUEPPEL-LIKE TRANSCRIPTION FACTOR"/>
    <property type="match status" value="1"/>
</dbReference>
<evidence type="ECO:0000256" key="2">
    <source>
        <dbReference type="ARBA" id="ARBA00022771"/>
    </source>
</evidence>
<dbReference type="PROSITE" id="PS50157">
    <property type="entry name" value="ZINC_FINGER_C2H2_2"/>
    <property type="match status" value="3"/>
</dbReference>
<reference evidence="7 8" key="2">
    <citation type="submission" date="2018-11" db="EMBL/GenBank/DDBJ databases">
        <authorList>
            <consortium name="Pathogen Informatics"/>
        </authorList>
    </citation>
    <scope>NUCLEOTIDE SEQUENCE [LARGE SCALE GENOMIC DNA]</scope>
</reference>
<dbReference type="SMART" id="SM00355">
    <property type="entry name" value="ZnF_C2H2"/>
    <property type="match status" value="3"/>
</dbReference>
<dbReference type="GO" id="GO:0008270">
    <property type="term" value="F:zinc ion binding"/>
    <property type="evidence" value="ECO:0007669"/>
    <property type="project" value="UniProtKB-KW"/>
</dbReference>
<dbReference type="Gene3D" id="3.30.160.60">
    <property type="entry name" value="Classic Zinc Finger"/>
    <property type="match status" value="3"/>
</dbReference>
<feature type="compositionally biased region" description="Polar residues" evidence="5">
    <location>
        <begin position="142"/>
        <end position="164"/>
    </location>
</feature>
<dbReference type="GO" id="GO:0000981">
    <property type="term" value="F:DNA-binding transcription factor activity, RNA polymerase II-specific"/>
    <property type="evidence" value="ECO:0007669"/>
    <property type="project" value="TreeGrafter"/>
</dbReference>
<dbReference type="OrthoDB" id="4748970at2759"/>
<dbReference type="PROSITE" id="PS00028">
    <property type="entry name" value="ZINC_FINGER_C2H2_1"/>
    <property type="match status" value="3"/>
</dbReference>
<keyword evidence="2 4" id="KW-0863">Zinc-finger</keyword>
<dbReference type="FunFam" id="3.30.160.60:FF:000007">
    <property type="entry name" value="Basic krueppel-like factor 3"/>
    <property type="match status" value="1"/>
</dbReference>
<dbReference type="Proteomes" id="UP000267096">
    <property type="component" value="Unassembled WGS sequence"/>
</dbReference>
<feature type="compositionally biased region" description="Low complexity" evidence="5">
    <location>
        <begin position="180"/>
        <end position="204"/>
    </location>
</feature>
<dbReference type="Pfam" id="PF00096">
    <property type="entry name" value="zf-C2H2"/>
    <property type="match status" value="2"/>
</dbReference>
<feature type="compositionally biased region" description="Low complexity" evidence="5">
    <location>
        <begin position="128"/>
        <end position="141"/>
    </location>
</feature>
<dbReference type="PANTHER" id="PTHR23235:SF156">
    <property type="entry name" value="KRUPPEL-LIKE FACTOR 18"/>
    <property type="match status" value="1"/>
</dbReference>
<organism evidence="9">
    <name type="scientific">Anisakis simplex</name>
    <name type="common">Herring worm</name>
    <dbReference type="NCBI Taxonomy" id="6269"/>
    <lineage>
        <taxon>Eukaryota</taxon>
        <taxon>Metazoa</taxon>
        <taxon>Ecdysozoa</taxon>
        <taxon>Nematoda</taxon>
        <taxon>Chromadorea</taxon>
        <taxon>Rhabditida</taxon>
        <taxon>Spirurina</taxon>
        <taxon>Ascaridomorpha</taxon>
        <taxon>Ascaridoidea</taxon>
        <taxon>Anisakidae</taxon>
        <taxon>Anisakis</taxon>
        <taxon>Anisakis simplex complex</taxon>
    </lineage>
</organism>
<dbReference type="InterPro" id="IPR013087">
    <property type="entry name" value="Znf_C2H2_type"/>
</dbReference>
<evidence type="ECO:0000256" key="3">
    <source>
        <dbReference type="ARBA" id="ARBA00022833"/>
    </source>
</evidence>
<accession>A0A0M3K2X7</accession>